<dbReference type="Proteomes" id="UP000297565">
    <property type="component" value="Unassembled WGS sequence"/>
</dbReference>
<dbReference type="AlphaFoldDB" id="A0AAX2S1H7"/>
<feature type="domain" description="Trimeric autotransporter adhesin YadA-like stalk" evidence="2">
    <location>
        <begin position="430"/>
        <end position="466"/>
    </location>
</feature>
<evidence type="ECO:0000256" key="1">
    <source>
        <dbReference type="SAM" id="MobiDB-lite"/>
    </source>
</evidence>
<feature type="compositionally biased region" description="Low complexity" evidence="1">
    <location>
        <begin position="287"/>
        <end position="312"/>
    </location>
</feature>
<feature type="region of interest" description="Disordered" evidence="1">
    <location>
        <begin position="286"/>
        <end position="317"/>
    </location>
</feature>
<dbReference type="Gene3D" id="2.150.10.10">
    <property type="entry name" value="Serralysin-like metalloprotease, C-terminal"/>
    <property type="match status" value="2"/>
</dbReference>
<feature type="non-terminal residue" evidence="3">
    <location>
        <position position="1"/>
    </location>
</feature>
<reference evidence="3 4" key="1">
    <citation type="submission" date="2019-03" db="EMBL/GenBank/DDBJ databases">
        <title>Horizontal Gene Transfer Machinery in Histophilus somni.</title>
        <authorList>
            <person name="Mostafa Nazari M."/>
            <person name="Liljebjelke K."/>
        </authorList>
    </citation>
    <scope>NUCLEOTIDE SEQUENCE [LARGE SCALE GENOMIC DNA]</scope>
    <source>
        <strain evidence="3 4">UOC-EPH-KLM-04</strain>
    </source>
</reference>
<evidence type="ECO:0000313" key="3">
    <source>
        <dbReference type="EMBL" id="TEW25703.1"/>
    </source>
</evidence>
<proteinExistence type="predicted"/>
<evidence type="ECO:0000313" key="4">
    <source>
        <dbReference type="Proteomes" id="UP000297565"/>
    </source>
</evidence>
<protein>
    <recommendedName>
        <fullName evidence="2">Trimeric autotransporter adhesin YadA-like stalk domain-containing protein</fullName>
    </recommendedName>
</protein>
<organism evidence="3 4">
    <name type="scientific">Histophilus somni</name>
    <name type="common">Haemophilus somnus</name>
    <dbReference type="NCBI Taxonomy" id="731"/>
    <lineage>
        <taxon>Bacteria</taxon>
        <taxon>Pseudomonadati</taxon>
        <taxon>Pseudomonadota</taxon>
        <taxon>Gammaproteobacteria</taxon>
        <taxon>Pasteurellales</taxon>
        <taxon>Pasteurellaceae</taxon>
        <taxon>Histophilus</taxon>
    </lineage>
</organism>
<dbReference type="SUPFAM" id="SSF101967">
    <property type="entry name" value="Adhesin YadA, collagen-binding domain"/>
    <property type="match status" value="2"/>
</dbReference>
<name>A0AAX2S1H7_HISSO</name>
<sequence>DIVTEVKQDQPTVTIKLGESVKKKLDIINVGTTNNGDNSFALGKNSQIVTKKTAPSGTTQNTGQSEVTISWKNAGASADTMEGNKKEVVSVGSTGSERIITHVAAGEVRDGSTDAINGGQLYNVIQVFGKLGTEVLGAEKNDRGDGFKKTTFTALKDTSGGNQATKDTFKDAINANISKINEGLKFAVETGGGAQSSMASGNGPLTRQLGSTLTFGGDSYLTPSLDNSGGKITFKLKVATSISDTNSGSTTDQNDNKLVTVSAVKEYLKNQLNSLTLKIEADNSNTAQAQAGGQAQSAAPSTPSSSGQSQSSNGKVQGAVKIQSQALQVLGTTDEIETKVEQGKQNVTLKLAKKVTDKLDIIQLSQDSNDGSFALGKNSKLEKTKNAFASADINVGKNSLTFNWKNAGTSKDGQFNSVVSVGDKDKERIITHVAAGKVDASSTDAINGGQLAEVIRVFGNLGTDILGAEVDDQTKQFKKTTFTKLKDKDGKDDKVTAATTFKEAIDKNIETINKGLIFEVDNGTTTTTTTAPQTGGTSTNKMTRQLGATIKFKGDDYIKPSIDADTGTISFKIEATEEIKENGSADGSGGNSSAEDKKLTTAKAVKDFVNSKIKTITDQQTEADKIAVKYDDEHKKSITLGGKPKNGGKAHDPVAINNLKSGLGLDDMKDKPDSQKN</sequence>
<gene>
    <name evidence="3" type="ORF">E2R48_10630</name>
</gene>
<accession>A0AAX2S1H7</accession>
<comment type="caution">
    <text evidence="3">The sequence shown here is derived from an EMBL/GenBank/DDBJ whole genome shotgun (WGS) entry which is preliminary data.</text>
</comment>
<feature type="domain" description="Trimeric autotransporter adhesin YadA-like stalk" evidence="2">
    <location>
        <begin position="100"/>
        <end position="138"/>
    </location>
</feature>
<dbReference type="RefSeq" id="WP_132995789.1">
    <property type="nucleotide sequence ID" value="NZ_SMDH01000063.1"/>
</dbReference>
<feature type="compositionally biased region" description="Basic and acidic residues" evidence="1">
    <location>
        <begin position="666"/>
        <end position="677"/>
    </location>
</feature>
<dbReference type="GO" id="GO:0019867">
    <property type="term" value="C:outer membrane"/>
    <property type="evidence" value="ECO:0007669"/>
    <property type="project" value="InterPro"/>
</dbReference>
<dbReference type="Pfam" id="PF05662">
    <property type="entry name" value="YadA_stalk"/>
    <property type="match status" value="2"/>
</dbReference>
<feature type="non-terminal residue" evidence="3">
    <location>
        <position position="677"/>
    </location>
</feature>
<dbReference type="EMBL" id="SNRV01000073">
    <property type="protein sequence ID" value="TEW25703.1"/>
    <property type="molecule type" value="Genomic_DNA"/>
</dbReference>
<feature type="region of interest" description="Disordered" evidence="1">
    <location>
        <begin position="630"/>
        <end position="677"/>
    </location>
</feature>
<dbReference type="InterPro" id="IPR008635">
    <property type="entry name" value="Coiled_stalk_dom"/>
</dbReference>
<evidence type="ECO:0000259" key="2">
    <source>
        <dbReference type="Pfam" id="PF05662"/>
    </source>
</evidence>
<dbReference type="InterPro" id="IPR011049">
    <property type="entry name" value="Serralysin-like_metalloprot_C"/>
</dbReference>